<feature type="compositionally biased region" description="Polar residues" evidence="13">
    <location>
        <begin position="391"/>
        <end position="407"/>
    </location>
</feature>
<comment type="subcellular location">
    <subcellularLocation>
        <location evidence="2">Nucleus</location>
    </subcellularLocation>
</comment>
<dbReference type="AlphaFoldDB" id="A0A9Q5HT64"/>
<protein>
    <recommendedName>
        <fullName evidence="14">C2H2-type domain-containing protein</fullName>
    </recommendedName>
</protein>
<evidence type="ECO:0000259" key="14">
    <source>
        <dbReference type="PROSITE" id="PS50157"/>
    </source>
</evidence>
<feature type="domain" description="C2H2-type" evidence="14">
    <location>
        <begin position="477"/>
        <end position="510"/>
    </location>
</feature>
<keyword evidence="10" id="KW-0804">Transcription</keyword>
<evidence type="ECO:0000256" key="9">
    <source>
        <dbReference type="ARBA" id="ARBA00023125"/>
    </source>
</evidence>
<keyword evidence="4" id="KW-0479">Metal-binding</keyword>
<dbReference type="FunFam" id="3.30.160.60:FF:000125">
    <property type="entry name" value="Putative zinc finger protein 143"/>
    <property type="match status" value="1"/>
</dbReference>
<sequence length="654" mass="69446">MTLPPAPQQAAIGYGGPPPAQGHPHSDYLPSYIHQLSDLRTGSGANKRKRTGSSSALSTAPSVQNEHEAAINGVGECLFDSLVGTPQDVCVDCVVDCDDADCQAASIDECTEQCVVVPCNDESACPSGCSDVPCHVEKCNGGDQCFGALNDSLQLLCCTNLHECNEASSSINWNCSLDEILGVNGSSYGFPSSSHLSLINPQLNNATTNTAQNFSGINPSLSFQDKSIIPGNSLPSPHEATTPVAAVSQPLNQSAVSNDFVCRWSGCNLPFGSLNELVGHVNLTHLRPPPSSLPQPSKKLRLDSSVRDGLPLSCHWDDCRLYPNASTLPGPSTGLQPEMAFDLLSSHFFHDHLGLAVPPTHALPVFQSSNETATNMLPVSSNATQLVETNAPTTHAQSDSKSAQNLSPVDPTYATPEPSPPPDTTPPLSSSSTSLPHDCSTSTHTCHWQSCGESFPTCAALTEHLALAHVGSGKGHYDCHWGDCQRSGKQGFTSKQKIMRHLQAHTGHRPFLCKECGQHFSEAATLAQHMRRHTQEKPFVCDFPGCGKAFAITGALTIHKRTHNGERPFRCPHCDRAFAESSNLSKHLRTHTGDKPYRCSEPGCGKAFARPDQLQRHGNVHTKRKAVGATATSDGASAAAAATSAVGGEAIVVK</sequence>
<evidence type="ECO:0000256" key="6">
    <source>
        <dbReference type="ARBA" id="ARBA00022771"/>
    </source>
</evidence>
<evidence type="ECO:0000256" key="2">
    <source>
        <dbReference type="ARBA" id="ARBA00004123"/>
    </source>
</evidence>
<evidence type="ECO:0000256" key="3">
    <source>
        <dbReference type="ARBA" id="ARBA00006991"/>
    </source>
</evidence>
<dbReference type="SMART" id="SM00355">
    <property type="entry name" value="ZnF_C2H2"/>
    <property type="match status" value="7"/>
</dbReference>
<dbReference type="Gene3D" id="3.30.160.60">
    <property type="entry name" value="Classic Zinc Finger"/>
    <property type="match status" value="7"/>
</dbReference>
<feature type="domain" description="C2H2-type" evidence="14">
    <location>
        <begin position="260"/>
        <end position="290"/>
    </location>
</feature>
<evidence type="ECO:0000256" key="12">
    <source>
        <dbReference type="PROSITE-ProRule" id="PRU00042"/>
    </source>
</evidence>
<evidence type="ECO:0000256" key="4">
    <source>
        <dbReference type="ARBA" id="ARBA00022723"/>
    </source>
</evidence>
<keyword evidence="5" id="KW-0677">Repeat</keyword>
<dbReference type="OrthoDB" id="3437960at2759"/>
<dbReference type="PROSITE" id="PS50157">
    <property type="entry name" value="ZINC_FINGER_C2H2_2"/>
    <property type="match status" value="7"/>
</dbReference>
<comment type="caution">
    <text evidence="15">The sequence shown here is derived from an EMBL/GenBank/DDBJ whole genome shotgun (WGS) entry which is preliminary data.</text>
</comment>
<keyword evidence="8" id="KW-0805">Transcription regulation</keyword>
<reference evidence="15" key="1">
    <citation type="submission" date="2016-06" db="EMBL/GenBank/DDBJ databases">
        <title>Draft Genome sequence of the fungus Inonotus baumii.</title>
        <authorList>
            <person name="Zhu H."/>
            <person name="Lin W."/>
        </authorList>
    </citation>
    <scope>NUCLEOTIDE SEQUENCE</scope>
    <source>
        <strain evidence="15">821</strain>
    </source>
</reference>
<feature type="domain" description="C2H2-type" evidence="14">
    <location>
        <begin position="539"/>
        <end position="568"/>
    </location>
</feature>
<dbReference type="InterPro" id="IPR013087">
    <property type="entry name" value="Znf_C2H2_type"/>
</dbReference>
<feature type="domain" description="C2H2-type" evidence="14">
    <location>
        <begin position="511"/>
        <end position="538"/>
    </location>
</feature>
<keyword evidence="7" id="KW-0862">Zinc</keyword>
<dbReference type="GO" id="GO:0008270">
    <property type="term" value="F:zinc ion binding"/>
    <property type="evidence" value="ECO:0007669"/>
    <property type="project" value="UniProtKB-KW"/>
</dbReference>
<dbReference type="EMBL" id="LNZH02000209">
    <property type="protein sequence ID" value="OCB85445.1"/>
    <property type="molecule type" value="Genomic_DNA"/>
</dbReference>
<dbReference type="GO" id="GO:0000981">
    <property type="term" value="F:DNA-binding transcription factor activity, RNA polymerase II-specific"/>
    <property type="evidence" value="ECO:0007669"/>
    <property type="project" value="UniProtKB-ARBA"/>
</dbReference>
<evidence type="ECO:0000256" key="7">
    <source>
        <dbReference type="ARBA" id="ARBA00022833"/>
    </source>
</evidence>
<dbReference type="FunFam" id="3.30.160.60:FF:002343">
    <property type="entry name" value="Zinc finger protein 33A"/>
    <property type="match status" value="1"/>
</dbReference>
<evidence type="ECO:0000256" key="13">
    <source>
        <dbReference type="SAM" id="MobiDB-lite"/>
    </source>
</evidence>
<dbReference type="PANTHER" id="PTHR45718:SF6">
    <property type="entry name" value="ZINC FINGER PROTEIN GLI2"/>
    <property type="match status" value="1"/>
</dbReference>
<comment type="function">
    <text evidence="1">May be involved in transcriptional regulation.</text>
</comment>
<evidence type="ECO:0000313" key="15">
    <source>
        <dbReference type="EMBL" id="OCB85445.1"/>
    </source>
</evidence>
<dbReference type="GO" id="GO:0000978">
    <property type="term" value="F:RNA polymerase II cis-regulatory region sequence-specific DNA binding"/>
    <property type="evidence" value="ECO:0007669"/>
    <property type="project" value="TreeGrafter"/>
</dbReference>
<proteinExistence type="inferred from homology"/>
<accession>A0A9Q5HT64</accession>
<dbReference type="FunFam" id="3.30.160.60:FF:000532">
    <property type="entry name" value="GLIS family zinc finger 2"/>
    <property type="match status" value="1"/>
</dbReference>
<dbReference type="PANTHER" id="PTHR45718">
    <property type="entry name" value="TRANSCRIPTIONAL ACTIVATOR CUBITUS INTERRUPTUS"/>
    <property type="match status" value="1"/>
</dbReference>
<keyword evidence="11" id="KW-0539">Nucleus</keyword>
<evidence type="ECO:0000256" key="10">
    <source>
        <dbReference type="ARBA" id="ARBA00023163"/>
    </source>
</evidence>
<keyword evidence="6 12" id="KW-0863">Zinc-finger</keyword>
<evidence type="ECO:0000256" key="8">
    <source>
        <dbReference type="ARBA" id="ARBA00023015"/>
    </source>
</evidence>
<evidence type="ECO:0000313" key="16">
    <source>
        <dbReference type="Proteomes" id="UP000757232"/>
    </source>
</evidence>
<evidence type="ECO:0000256" key="1">
    <source>
        <dbReference type="ARBA" id="ARBA00003767"/>
    </source>
</evidence>
<feature type="region of interest" description="Disordered" evidence="13">
    <location>
        <begin position="42"/>
        <end position="64"/>
    </location>
</feature>
<dbReference type="Proteomes" id="UP000757232">
    <property type="component" value="Unassembled WGS sequence"/>
</dbReference>
<dbReference type="SUPFAM" id="SSF57667">
    <property type="entry name" value="beta-beta-alpha zinc fingers"/>
    <property type="match status" value="5"/>
</dbReference>
<organism evidence="15 16">
    <name type="scientific">Sanghuangporus baumii</name>
    <name type="common">Phellinus baumii</name>
    <dbReference type="NCBI Taxonomy" id="108892"/>
    <lineage>
        <taxon>Eukaryota</taxon>
        <taxon>Fungi</taxon>
        <taxon>Dikarya</taxon>
        <taxon>Basidiomycota</taxon>
        <taxon>Agaricomycotina</taxon>
        <taxon>Agaricomycetes</taxon>
        <taxon>Hymenochaetales</taxon>
        <taxon>Hymenochaetaceae</taxon>
        <taxon>Sanghuangporus</taxon>
    </lineage>
</organism>
<dbReference type="FunFam" id="3.30.160.60:FF:000032">
    <property type="entry name" value="Krueppel-like factor 4"/>
    <property type="match status" value="1"/>
</dbReference>
<feature type="domain" description="C2H2-type" evidence="14">
    <location>
        <begin position="444"/>
        <end position="474"/>
    </location>
</feature>
<keyword evidence="16" id="KW-1185">Reference proteome</keyword>
<comment type="similarity">
    <text evidence="3">Belongs to the krueppel C2H2-type zinc-finger protein family.</text>
</comment>
<feature type="region of interest" description="Disordered" evidence="13">
    <location>
        <begin position="391"/>
        <end position="436"/>
    </location>
</feature>
<dbReference type="Pfam" id="PF00096">
    <property type="entry name" value="zf-C2H2"/>
    <property type="match status" value="3"/>
</dbReference>
<feature type="domain" description="C2H2-type" evidence="14">
    <location>
        <begin position="597"/>
        <end position="626"/>
    </location>
</feature>
<keyword evidence="9" id="KW-0238">DNA-binding</keyword>
<gene>
    <name evidence="15" type="ORF">A7U60_g7454</name>
</gene>
<feature type="compositionally biased region" description="Polar residues" evidence="13">
    <location>
        <begin position="52"/>
        <end position="64"/>
    </location>
</feature>
<evidence type="ECO:0000256" key="5">
    <source>
        <dbReference type="ARBA" id="ARBA00022737"/>
    </source>
</evidence>
<dbReference type="PROSITE" id="PS00028">
    <property type="entry name" value="ZINC_FINGER_C2H2_1"/>
    <property type="match status" value="6"/>
</dbReference>
<evidence type="ECO:0000256" key="11">
    <source>
        <dbReference type="ARBA" id="ARBA00023242"/>
    </source>
</evidence>
<feature type="compositionally biased region" description="Low complexity" evidence="13">
    <location>
        <begin position="426"/>
        <end position="436"/>
    </location>
</feature>
<feature type="domain" description="C2H2-type" evidence="14">
    <location>
        <begin position="569"/>
        <end position="596"/>
    </location>
</feature>
<dbReference type="FunFam" id="3.30.160.60:FF:000585">
    <property type="entry name" value="zinc finger protein 784"/>
    <property type="match status" value="1"/>
</dbReference>
<dbReference type="InterPro" id="IPR043359">
    <property type="entry name" value="GLI-like"/>
</dbReference>
<feature type="region of interest" description="Disordered" evidence="13">
    <location>
        <begin position="1"/>
        <end position="29"/>
    </location>
</feature>
<name>A0A9Q5HT64_SANBA</name>
<dbReference type="GO" id="GO:0005634">
    <property type="term" value="C:nucleus"/>
    <property type="evidence" value="ECO:0007669"/>
    <property type="project" value="UniProtKB-SubCell"/>
</dbReference>
<dbReference type="InterPro" id="IPR036236">
    <property type="entry name" value="Znf_C2H2_sf"/>
</dbReference>